<feature type="transmembrane region" description="Helical" evidence="11">
    <location>
        <begin position="322"/>
        <end position="342"/>
    </location>
</feature>
<dbReference type="InterPro" id="IPR005467">
    <property type="entry name" value="His_kinase_dom"/>
</dbReference>
<name>A0ABY5GL61_9GAMM</name>
<evidence type="ECO:0000256" key="7">
    <source>
        <dbReference type="ARBA" id="ARBA00023012"/>
    </source>
</evidence>
<proteinExistence type="predicted"/>
<dbReference type="SUPFAM" id="SSF52172">
    <property type="entry name" value="CheY-like"/>
    <property type="match status" value="1"/>
</dbReference>
<evidence type="ECO:0000259" key="14">
    <source>
        <dbReference type="PROSITE" id="PS50885"/>
    </source>
</evidence>
<evidence type="ECO:0000256" key="10">
    <source>
        <dbReference type="SAM" id="Coils"/>
    </source>
</evidence>
<feature type="domain" description="Response regulatory" evidence="13">
    <location>
        <begin position="695"/>
        <end position="814"/>
    </location>
</feature>
<dbReference type="InterPro" id="IPR008207">
    <property type="entry name" value="Sig_transdc_His_kin_Hpt_dom"/>
</dbReference>
<dbReference type="Gene3D" id="6.10.340.10">
    <property type="match status" value="1"/>
</dbReference>
<dbReference type="CDD" id="cd17546">
    <property type="entry name" value="REC_hyHK_CKI1_RcsC-like"/>
    <property type="match status" value="1"/>
</dbReference>
<dbReference type="SUPFAM" id="SSF55874">
    <property type="entry name" value="ATPase domain of HSP90 chaperone/DNA topoisomerase II/histidine kinase"/>
    <property type="match status" value="1"/>
</dbReference>
<evidence type="ECO:0000313" key="16">
    <source>
        <dbReference type="EMBL" id="UTV29292.1"/>
    </source>
</evidence>
<evidence type="ECO:0000256" key="3">
    <source>
        <dbReference type="ARBA" id="ARBA00012438"/>
    </source>
</evidence>
<dbReference type="PROSITE" id="PS50110">
    <property type="entry name" value="RESPONSE_REGULATORY"/>
    <property type="match status" value="1"/>
</dbReference>
<dbReference type="InterPro" id="IPR001789">
    <property type="entry name" value="Sig_transdc_resp-reg_receiver"/>
</dbReference>
<dbReference type="GO" id="GO:0004673">
    <property type="term" value="F:protein histidine kinase activity"/>
    <property type="evidence" value="ECO:0007669"/>
    <property type="project" value="UniProtKB-EC"/>
</dbReference>
<dbReference type="Pfam" id="PF00672">
    <property type="entry name" value="HAMP"/>
    <property type="match status" value="1"/>
</dbReference>
<dbReference type="Gene3D" id="3.30.565.10">
    <property type="entry name" value="Histidine kinase-like ATPase, C-terminal domain"/>
    <property type="match status" value="1"/>
</dbReference>
<dbReference type="CDD" id="cd16172">
    <property type="entry name" value="TorS_sensor_domain"/>
    <property type="match status" value="1"/>
</dbReference>
<dbReference type="Gene3D" id="1.10.287.130">
    <property type="match status" value="1"/>
</dbReference>
<dbReference type="Pfam" id="PF02518">
    <property type="entry name" value="HATPase_c"/>
    <property type="match status" value="1"/>
</dbReference>
<dbReference type="EMBL" id="CP101508">
    <property type="protein sequence ID" value="UTV29292.1"/>
    <property type="molecule type" value="Genomic_DNA"/>
</dbReference>
<dbReference type="CDD" id="cd06225">
    <property type="entry name" value="HAMP"/>
    <property type="match status" value="1"/>
</dbReference>
<dbReference type="Pfam" id="PF00512">
    <property type="entry name" value="HisKA"/>
    <property type="match status" value="1"/>
</dbReference>
<dbReference type="SUPFAM" id="SSF47384">
    <property type="entry name" value="Homodimeric domain of signal transducing histidine kinase"/>
    <property type="match status" value="1"/>
</dbReference>
<dbReference type="InterPro" id="IPR003661">
    <property type="entry name" value="HisK_dim/P_dom"/>
</dbReference>
<dbReference type="PANTHER" id="PTHR45339">
    <property type="entry name" value="HYBRID SIGNAL TRANSDUCTION HISTIDINE KINASE J"/>
    <property type="match status" value="1"/>
</dbReference>
<gene>
    <name evidence="16" type="primary">torS</name>
    <name evidence="16" type="ORF">NNL38_10335</name>
</gene>
<reference evidence="16" key="1">
    <citation type="submission" date="2022-07" db="EMBL/GenBank/DDBJ databases">
        <title>Genome sequencing of Photobacterium atrarenae GJH2-4.</title>
        <authorList>
            <person name="Park S.-J."/>
        </authorList>
    </citation>
    <scope>NUCLEOTIDE SEQUENCE</scope>
    <source>
        <strain evidence="16">GJH2-4</strain>
    </source>
</reference>
<dbReference type="CDD" id="cd00088">
    <property type="entry name" value="HPT"/>
    <property type="match status" value="1"/>
</dbReference>
<dbReference type="Pfam" id="PF00072">
    <property type="entry name" value="Response_reg"/>
    <property type="match status" value="1"/>
</dbReference>
<evidence type="ECO:0000259" key="12">
    <source>
        <dbReference type="PROSITE" id="PS50109"/>
    </source>
</evidence>
<dbReference type="PROSITE" id="PS50894">
    <property type="entry name" value="HPT"/>
    <property type="match status" value="1"/>
</dbReference>
<keyword evidence="4 9" id="KW-0597">Phosphoprotein</keyword>
<dbReference type="Gene3D" id="1.20.120.160">
    <property type="entry name" value="HPT domain"/>
    <property type="match status" value="1"/>
</dbReference>
<comment type="catalytic activity">
    <reaction evidence="1">
        <text>ATP + protein L-histidine = ADP + protein N-phospho-L-histidine.</text>
        <dbReference type="EC" id="2.7.13.3"/>
    </reaction>
</comment>
<dbReference type="Pfam" id="PF21689">
    <property type="entry name" value="TorS_sensor_domain"/>
    <property type="match status" value="1"/>
</dbReference>
<sequence length="969" mass="105499">MMAGLMIAAAVIGVAGFSLVAKTERTVINTAVPALAEARKLSDLSTRIIFTAQVLAKSTTDVERERQGKALTIHIEQLNQSLADLEQYSFAPELMAQLDQDVRNIVDNLAQLGWLVGRKIKLEASTTSFIQVLTAATEQIDVLSQSQVSNASTTAVANVARIYDLVDSGDKQATFRALDTLVEVDMDLTERLFELRFMSQQLINMLDEISRVDTPAALETLHDQYSRATTIMQHRVRAVEDPSRSALLITQTNILAREEPLFTLSRELLRARQDVERMEQQNLILFQQLNQTVGDLIAAANWGTQQAVSVVEGTLTVARNSLIGISVAGLLALVLITWRYVYARVIRRMNRYSEVLLSIARGDLNVELAVEGDDELAQMGRAIMVARDTAAERHRLAQAEAKIRAELQQHKASLERLVAQRTSELELANNQLNQEVANHAKARAEAERANRAKSAFLATMSHEIRTPMNGVLGTASLLADTGLTTQQAKYLDVINRSGEALMDILNDVLDYSKIEAGHLEIRPADFSLPEVVSDVYQLFESRALEKGLRIETEISPQLPAFWVGDRVRLRQILTNLVGNAVKFTEQGLITIRVDADPDNAQQLLFQVEDTGVGIATQEQQSLFDAFQQSETGQQTMGGTGLGLAISKRLVEAMGGDIGVRSLPGAGSCFWFSLYLSPGQQVSKSLASIQDIASARVLLVEDNPVNCLIAEGFLHRLGHRVVVAENGEQATRIYAAQAFDVAILDINLPDTDGVSLLKSLRALEGEREGPQTPMIAFSAHVFREEVTSYLAAGFAGFLPKPLTETQLVKTIASVLSGEHRVADTAQLLPQDEAMTDTNEHQPDGSPETAAQILDSAVLAADAEVLGPKQVQKLIALFQDSSARTVATLQAAASEGSAPQVADLAHTLKGAAGSLGLKQLYHLCLDLEVMAKQGELRDELIARLPAAVEAACQALIGAFGEREQDNKADES</sequence>
<dbReference type="InterPro" id="IPR036097">
    <property type="entry name" value="HisK_dim/P_sf"/>
</dbReference>
<evidence type="ECO:0000256" key="1">
    <source>
        <dbReference type="ARBA" id="ARBA00000085"/>
    </source>
</evidence>
<keyword evidence="5 16" id="KW-0808">Transferase</keyword>
<evidence type="ECO:0000256" key="8">
    <source>
        <dbReference type="PROSITE-ProRule" id="PRU00110"/>
    </source>
</evidence>
<feature type="coiled-coil region" evidence="10">
    <location>
        <begin position="396"/>
        <end position="452"/>
    </location>
</feature>
<evidence type="ECO:0000256" key="4">
    <source>
        <dbReference type="ARBA" id="ARBA00022553"/>
    </source>
</evidence>
<dbReference type="Gene3D" id="1.20.58.920">
    <property type="match status" value="1"/>
</dbReference>
<protein>
    <recommendedName>
        <fullName evidence="3">histidine kinase</fullName>
        <ecNumber evidence="3">2.7.13.3</ecNumber>
    </recommendedName>
</protein>
<keyword evidence="11" id="KW-1133">Transmembrane helix</keyword>
<dbReference type="PANTHER" id="PTHR45339:SF5">
    <property type="entry name" value="HISTIDINE KINASE"/>
    <property type="match status" value="1"/>
</dbReference>
<dbReference type="InterPro" id="IPR003594">
    <property type="entry name" value="HATPase_dom"/>
</dbReference>
<dbReference type="InterPro" id="IPR036890">
    <property type="entry name" value="HATPase_C_sf"/>
</dbReference>
<dbReference type="PRINTS" id="PR00344">
    <property type="entry name" value="BCTRLSENSOR"/>
</dbReference>
<dbReference type="InterPro" id="IPR003660">
    <property type="entry name" value="HAMP_dom"/>
</dbReference>
<dbReference type="PROSITE" id="PS50109">
    <property type="entry name" value="HIS_KIN"/>
    <property type="match status" value="1"/>
</dbReference>
<dbReference type="Proteomes" id="UP001057998">
    <property type="component" value="Chromosome 1"/>
</dbReference>
<keyword evidence="11" id="KW-0812">Transmembrane</keyword>
<dbReference type="SMART" id="SM00387">
    <property type="entry name" value="HATPase_c"/>
    <property type="match status" value="1"/>
</dbReference>
<dbReference type="SMART" id="SM00304">
    <property type="entry name" value="HAMP"/>
    <property type="match status" value="1"/>
</dbReference>
<keyword evidence="11" id="KW-0472">Membrane</keyword>
<evidence type="ECO:0000256" key="2">
    <source>
        <dbReference type="ARBA" id="ARBA00004370"/>
    </source>
</evidence>
<dbReference type="SMART" id="SM00073">
    <property type="entry name" value="HPT"/>
    <property type="match status" value="1"/>
</dbReference>
<dbReference type="Pfam" id="PF01627">
    <property type="entry name" value="Hpt"/>
    <property type="match status" value="1"/>
</dbReference>
<evidence type="ECO:0000256" key="11">
    <source>
        <dbReference type="SAM" id="Phobius"/>
    </source>
</evidence>
<evidence type="ECO:0000256" key="9">
    <source>
        <dbReference type="PROSITE-ProRule" id="PRU00169"/>
    </source>
</evidence>
<dbReference type="SMART" id="SM00448">
    <property type="entry name" value="REC"/>
    <property type="match status" value="1"/>
</dbReference>
<dbReference type="EC" id="2.7.13.3" evidence="3"/>
<dbReference type="CDD" id="cd16922">
    <property type="entry name" value="HATPase_EvgS-ArcB-TorS-like"/>
    <property type="match status" value="1"/>
</dbReference>
<dbReference type="InterPro" id="IPR036641">
    <property type="entry name" value="HPT_dom_sf"/>
</dbReference>
<evidence type="ECO:0000259" key="13">
    <source>
        <dbReference type="PROSITE" id="PS50110"/>
    </source>
</evidence>
<feature type="modified residue" description="4-aspartylphosphate" evidence="9">
    <location>
        <position position="744"/>
    </location>
</feature>
<dbReference type="CDD" id="cd00082">
    <property type="entry name" value="HisKA"/>
    <property type="match status" value="1"/>
</dbReference>
<evidence type="ECO:0000256" key="5">
    <source>
        <dbReference type="ARBA" id="ARBA00022679"/>
    </source>
</evidence>
<dbReference type="InterPro" id="IPR004358">
    <property type="entry name" value="Sig_transdc_His_kin-like_C"/>
</dbReference>
<dbReference type="PIRSF" id="PIRSF036437">
    <property type="entry name" value="HK_TorS"/>
    <property type="match status" value="1"/>
</dbReference>
<evidence type="ECO:0000259" key="15">
    <source>
        <dbReference type="PROSITE" id="PS50894"/>
    </source>
</evidence>
<dbReference type="InterPro" id="IPR014302">
    <property type="entry name" value="Sig_transdc_His_kinase_TorS"/>
</dbReference>
<dbReference type="NCBIfam" id="TIGR02956">
    <property type="entry name" value="TMAO_torS"/>
    <property type="match status" value="1"/>
</dbReference>
<keyword evidence="6 16" id="KW-0418">Kinase</keyword>
<feature type="modified residue" description="Phosphohistidine" evidence="8">
    <location>
        <position position="904"/>
    </location>
</feature>
<feature type="domain" description="Histidine kinase" evidence="12">
    <location>
        <begin position="459"/>
        <end position="677"/>
    </location>
</feature>
<feature type="domain" description="HPt" evidence="15">
    <location>
        <begin position="865"/>
        <end position="956"/>
    </location>
</feature>
<dbReference type="SMART" id="SM00388">
    <property type="entry name" value="HisKA"/>
    <property type="match status" value="1"/>
</dbReference>
<feature type="domain" description="HAMP" evidence="14">
    <location>
        <begin position="343"/>
        <end position="395"/>
    </location>
</feature>
<comment type="subcellular location">
    <subcellularLocation>
        <location evidence="2">Membrane</location>
    </subcellularLocation>
</comment>
<dbReference type="Gene3D" id="3.40.50.2300">
    <property type="match status" value="1"/>
</dbReference>
<evidence type="ECO:0000256" key="6">
    <source>
        <dbReference type="ARBA" id="ARBA00022777"/>
    </source>
</evidence>
<dbReference type="InterPro" id="IPR038188">
    <property type="entry name" value="TorS_sensor_sf"/>
</dbReference>
<keyword evidence="10" id="KW-0175">Coiled coil</keyword>
<accession>A0ABY5GL61</accession>
<dbReference type="PROSITE" id="PS50885">
    <property type="entry name" value="HAMP"/>
    <property type="match status" value="1"/>
</dbReference>
<evidence type="ECO:0000313" key="17">
    <source>
        <dbReference type="Proteomes" id="UP001057998"/>
    </source>
</evidence>
<dbReference type="SUPFAM" id="SSF47226">
    <property type="entry name" value="Histidine-containing phosphotransfer domain, HPT domain"/>
    <property type="match status" value="1"/>
</dbReference>
<organism evidence="16 17">
    <name type="scientific">Photobacterium atrarenae</name>
    <dbReference type="NCBI Taxonomy" id="865757"/>
    <lineage>
        <taxon>Bacteria</taxon>
        <taxon>Pseudomonadati</taxon>
        <taxon>Pseudomonadota</taxon>
        <taxon>Gammaproteobacteria</taxon>
        <taxon>Vibrionales</taxon>
        <taxon>Vibrionaceae</taxon>
        <taxon>Photobacterium</taxon>
    </lineage>
</organism>
<dbReference type="InterPro" id="IPR037952">
    <property type="entry name" value="Sensor_TorS"/>
</dbReference>
<dbReference type="InterPro" id="IPR011006">
    <property type="entry name" value="CheY-like_superfamily"/>
</dbReference>
<keyword evidence="7" id="KW-0902">Two-component regulatory system</keyword>
<keyword evidence="17" id="KW-1185">Reference proteome</keyword>